<sequence length="162" mass="18628">MNRYRTGTGWVDRFVDRYRDESDRNYRAKSPSIQLIPIVLGFPEVIPTYSSNMLLDRDIDFCIDLKLGTDPISIPPYRITLPKLRELKTQLQEILDKGLICPSSSLWDAPVVFVKKNDGLSVVLMQEMNVIAYAFGQLKVHERNYVIHDLELASVVSALKIW</sequence>
<evidence type="ECO:0000256" key="5">
    <source>
        <dbReference type="ARBA" id="ARBA00022801"/>
    </source>
</evidence>
<reference evidence="8" key="1">
    <citation type="submission" date="2023-08" db="EMBL/GenBank/DDBJ databases">
        <title>A de novo genome assembly of Solanum verrucosum Schlechtendal, a Mexican diploid species geographically isolated from the other diploid A-genome species in potato relatives.</title>
        <authorList>
            <person name="Hosaka K."/>
        </authorList>
    </citation>
    <scope>NUCLEOTIDE SEQUENCE</scope>
    <source>
        <tissue evidence="8">Young leaves</tissue>
    </source>
</reference>
<dbReference type="InterPro" id="IPR032567">
    <property type="entry name" value="RTL1-rel"/>
</dbReference>
<keyword evidence="2" id="KW-0548">Nucleotidyltransferase</keyword>
<feature type="domain" description="Reverse transcriptase RNase H-like" evidence="7">
    <location>
        <begin position="117"/>
        <end position="162"/>
    </location>
</feature>
<dbReference type="AlphaFoldDB" id="A0AAF0QSG8"/>
<evidence type="ECO:0000256" key="4">
    <source>
        <dbReference type="ARBA" id="ARBA00022759"/>
    </source>
</evidence>
<gene>
    <name evidence="8" type="ORF">MTR67_022842</name>
</gene>
<dbReference type="EMBL" id="CP133616">
    <property type="protein sequence ID" value="WMV29457.1"/>
    <property type="molecule type" value="Genomic_DNA"/>
</dbReference>
<dbReference type="GO" id="GO:0016787">
    <property type="term" value="F:hydrolase activity"/>
    <property type="evidence" value="ECO:0007669"/>
    <property type="project" value="UniProtKB-KW"/>
</dbReference>
<evidence type="ECO:0000259" key="7">
    <source>
        <dbReference type="Pfam" id="PF17917"/>
    </source>
</evidence>
<accession>A0AAF0QSG8</accession>
<name>A0AAF0QSG8_SOLVR</name>
<dbReference type="PANTHER" id="PTHR15503:SF45">
    <property type="entry name" value="RNA-DIRECTED DNA POLYMERASE HOMOLOG"/>
    <property type="match status" value="1"/>
</dbReference>
<dbReference type="PANTHER" id="PTHR15503">
    <property type="entry name" value="LDOC1 RELATED"/>
    <property type="match status" value="1"/>
</dbReference>
<evidence type="ECO:0000256" key="2">
    <source>
        <dbReference type="ARBA" id="ARBA00022695"/>
    </source>
</evidence>
<dbReference type="InterPro" id="IPR041373">
    <property type="entry name" value="RT_RNaseH"/>
</dbReference>
<dbReference type="SUPFAM" id="SSF56672">
    <property type="entry name" value="DNA/RNA polymerases"/>
    <property type="match status" value="1"/>
</dbReference>
<protein>
    <recommendedName>
        <fullName evidence="7">Reverse transcriptase RNase H-like domain-containing protein</fullName>
    </recommendedName>
</protein>
<evidence type="ECO:0000256" key="3">
    <source>
        <dbReference type="ARBA" id="ARBA00022722"/>
    </source>
</evidence>
<dbReference type="GO" id="GO:0004519">
    <property type="term" value="F:endonuclease activity"/>
    <property type="evidence" value="ECO:0007669"/>
    <property type="project" value="UniProtKB-KW"/>
</dbReference>
<evidence type="ECO:0000256" key="6">
    <source>
        <dbReference type="ARBA" id="ARBA00022918"/>
    </source>
</evidence>
<keyword evidence="9" id="KW-1185">Reference proteome</keyword>
<dbReference type="Gene3D" id="3.10.10.10">
    <property type="entry name" value="HIV Type 1 Reverse Transcriptase, subunit A, domain 1"/>
    <property type="match status" value="1"/>
</dbReference>
<keyword evidence="5" id="KW-0378">Hydrolase</keyword>
<dbReference type="Proteomes" id="UP001234989">
    <property type="component" value="Chromosome 5"/>
</dbReference>
<evidence type="ECO:0000313" key="8">
    <source>
        <dbReference type="EMBL" id="WMV29457.1"/>
    </source>
</evidence>
<evidence type="ECO:0000313" key="9">
    <source>
        <dbReference type="Proteomes" id="UP001234989"/>
    </source>
</evidence>
<keyword evidence="1" id="KW-0808">Transferase</keyword>
<dbReference type="InterPro" id="IPR043502">
    <property type="entry name" value="DNA/RNA_pol_sf"/>
</dbReference>
<proteinExistence type="predicted"/>
<dbReference type="GO" id="GO:0003964">
    <property type="term" value="F:RNA-directed DNA polymerase activity"/>
    <property type="evidence" value="ECO:0007669"/>
    <property type="project" value="UniProtKB-KW"/>
</dbReference>
<keyword evidence="6" id="KW-0695">RNA-directed DNA polymerase</keyword>
<evidence type="ECO:0000256" key="1">
    <source>
        <dbReference type="ARBA" id="ARBA00022679"/>
    </source>
</evidence>
<keyword evidence="3" id="KW-0540">Nuclease</keyword>
<keyword evidence="4" id="KW-0255">Endonuclease</keyword>
<dbReference type="Pfam" id="PF17917">
    <property type="entry name" value="RT_RNaseH"/>
    <property type="match status" value="1"/>
</dbReference>
<organism evidence="8 9">
    <name type="scientific">Solanum verrucosum</name>
    <dbReference type="NCBI Taxonomy" id="315347"/>
    <lineage>
        <taxon>Eukaryota</taxon>
        <taxon>Viridiplantae</taxon>
        <taxon>Streptophyta</taxon>
        <taxon>Embryophyta</taxon>
        <taxon>Tracheophyta</taxon>
        <taxon>Spermatophyta</taxon>
        <taxon>Magnoliopsida</taxon>
        <taxon>eudicotyledons</taxon>
        <taxon>Gunneridae</taxon>
        <taxon>Pentapetalae</taxon>
        <taxon>asterids</taxon>
        <taxon>lamiids</taxon>
        <taxon>Solanales</taxon>
        <taxon>Solanaceae</taxon>
        <taxon>Solanoideae</taxon>
        <taxon>Solaneae</taxon>
        <taxon>Solanum</taxon>
    </lineage>
</organism>